<accession>A0A326U1E0</accession>
<gene>
    <name evidence="3" type="ORF">EI42_04584</name>
</gene>
<feature type="transmembrane region" description="Helical" evidence="2">
    <location>
        <begin position="488"/>
        <end position="514"/>
    </location>
</feature>
<feature type="coiled-coil region" evidence="1">
    <location>
        <begin position="21"/>
        <end position="55"/>
    </location>
</feature>
<keyword evidence="2" id="KW-0472">Membrane</keyword>
<comment type="caution">
    <text evidence="3">The sequence shown here is derived from an EMBL/GenBank/DDBJ whole genome shotgun (WGS) entry which is preliminary data.</text>
</comment>
<keyword evidence="2" id="KW-0812">Transmembrane</keyword>
<name>A0A326U1E0_THEHA</name>
<feature type="transmembrane region" description="Helical" evidence="2">
    <location>
        <begin position="208"/>
        <end position="226"/>
    </location>
</feature>
<dbReference type="RefSeq" id="WP_111324899.1">
    <property type="nucleotide sequence ID" value="NZ_BIFX01000001.1"/>
</dbReference>
<dbReference type="Proteomes" id="UP000248806">
    <property type="component" value="Unassembled WGS sequence"/>
</dbReference>
<protein>
    <submittedName>
        <fullName evidence="3">Uncharacterized protein</fullName>
    </submittedName>
</protein>
<organism evidence="3 4">
    <name type="scientific">Thermosporothrix hazakensis</name>
    <dbReference type="NCBI Taxonomy" id="644383"/>
    <lineage>
        <taxon>Bacteria</taxon>
        <taxon>Bacillati</taxon>
        <taxon>Chloroflexota</taxon>
        <taxon>Ktedonobacteria</taxon>
        <taxon>Ktedonobacterales</taxon>
        <taxon>Thermosporotrichaceae</taxon>
        <taxon>Thermosporothrix</taxon>
    </lineage>
</organism>
<feature type="transmembrane region" description="Helical" evidence="2">
    <location>
        <begin position="526"/>
        <end position="549"/>
    </location>
</feature>
<sequence length="554" mass="63550">MGTLQTSAPQRDFEVKTHTFLEQARTRQELYQEQYHLLRSRLIRLQTQLRQAQRHSRTAPERVERLRTSIAENQNSLHILLSWMEDALENYHIFLEQERENSKRYQQERQNLKRLMRQCATQQRRLQRGGTLDKYEFRELQKLIRLMPALQQRLNTLGSSEIQSMQSQLDLLTLKKYTDEIREQLFPTTTIFTTLKTLWNWAQRSTSLTLGSMCILVGLFLLINLWTPHFHPGAQFHHLWHYYLSAPAAFTGGIFGVCNLLLSTCILTLTGPTRDMRRELHYLRTRFGSIAGSLYWFLLHSLLGMPILALVAIGLDLFVGYLFAEVMVHHLYMPRFANSNAIVLGVVLNWFQAPFGGTLYTVRQALLFGFIPQIDKEINRLELLLQSRRRAARSPRIPDGFYLKGVNFLLILCIAEFLLVGLLLNGFGFASGPNPSQWEMGVISVLSGINGIATGYLFTWIATLVIWFTQVGWPQSKDDWLSFQQTTLPTMLLSTFGAMAPFLAIVALSLFASPQLNQAALTPQKIALNVCLSQLFGALLSQLVTAWQARRIRA</sequence>
<evidence type="ECO:0000256" key="2">
    <source>
        <dbReference type="SAM" id="Phobius"/>
    </source>
</evidence>
<proteinExistence type="predicted"/>
<feature type="coiled-coil region" evidence="1">
    <location>
        <begin position="95"/>
        <end position="125"/>
    </location>
</feature>
<reference evidence="3 4" key="1">
    <citation type="submission" date="2018-06" db="EMBL/GenBank/DDBJ databases">
        <title>Genomic Encyclopedia of Archaeal and Bacterial Type Strains, Phase II (KMG-II): from individual species to whole genera.</title>
        <authorList>
            <person name="Goeker M."/>
        </authorList>
    </citation>
    <scope>NUCLEOTIDE SEQUENCE [LARGE SCALE GENOMIC DNA]</scope>
    <source>
        <strain evidence="3 4">ATCC BAA-1881</strain>
    </source>
</reference>
<feature type="transmembrane region" description="Helical" evidence="2">
    <location>
        <begin position="336"/>
        <end position="353"/>
    </location>
</feature>
<evidence type="ECO:0000313" key="4">
    <source>
        <dbReference type="Proteomes" id="UP000248806"/>
    </source>
</evidence>
<feature type="transmembrane region" description="Helical" evidence="2">
    <location>
        <begin position="408"/>
        <end position="430"/>
    </location>
</feature>
<evidence type="ECO:0000256" key="1">
    <source>
        <dbReference type="SAM" id="Coils"/>
    </source>
</evidence>
<feature type="transmembrane region" description="Helical" evidence="2">
    <location>
        <begin position="246"/>
        <end position="269"/>
    </location>
</feature>
<dbReference type="AlphaFoldDB" id="A0A326U1E0"/>
<evidence type="ECO:0000313" key="3">
    <source>
        <dbReference type="EMBL" id="PZW24702.1"/>
    </source>
</evidence>
<keyword evidence="4" id="KW-1185">Reference proteome</keyword>
<keyword evidence="1" id="KW-0175">Coiled coil</keyword>
<keyword evidence="2" id="KW-1133">Transmembrane helix</keyword>
<feature type="transmembrane region" description="Helical" evidence="2">
    <location>
        <begin position="442"/>
        <end position="468"/>
    </location>
</feature>
<dbReference type="EMBL" id="QKUF01000021">
    <property type="protein sequence ID" value="PZW24702.1"/>
    <property type="molecule type" value="Genomic_DNA"/>
</dbReference>